<comment type="caution">
    <text evidence="3">The sequence shown here is derived from an EMBL/GenBank/DDBJ whole genome shotgun (WGS) entry which is preliminary data.</text>
</comment>
<protein>
    <recommendedName>
        <fullName evidence="5">Protein regulator of cytokinesis 1</fullName>
    </recommendedName>
</protein>
<dbReference type="EMBL" id="PDNC01000106">
    <property type="protein sequence ID" value="PGG99105.1"/>
    <property type="molecule type" value="Genomic_DNA"/>
</dbReference>
<dbReference type="STRING" id="2060905.A0A2B7WQS5"/>
<dbReference type="GO" id="GO:0051256">
    <property type="term" value="P:mitotic spindle midzone assembly"/>
    <property type="evidence" value="ECO:0007669"/>
    <property type="project" value="TreeGrafter"/>
</dbReference>
<keyword evidence="4" id="KW-1185">Reference proteome</keyword>
<evidence type="ECO:0008006" key="5">
    <source>
        <dbReference type="Google" id="ProtNLM"/>
    </source>
</evidence>
<keyword evidence="1" id="KW-0175">Coiled coil</keyword>
<dbReference type="GO" id="GO:0008017">
    <property type="term" value="F:microtubule binding"/>
    <property type="evidence" value="ECO:0007669"/>
    <property type="project" value="InterPro"/>
</dbReference>
<feature type="compositionally biased region" description="Low complexity" evidence="2">
    <location>
        <begin position="661"/>
        <end position="674"/>
    </location>
</feature>
<feature type="region of interest" description="Disordered" evidence="2">
    <location>
        <begin position="459"/>
        <end position="578"/>
    </location>
</feature>
<dbReference type="OrthoDB" id="642895at2759"/>
<dbReference type="InterPro" id="IPR007145">
    <property type="entry name" value="MAP65_Ase1_PRC1"/>
</dbReference>
<evidence type="ECO:0000313" key="4">
    <source>
        <dbReference type="Proteomes" id="UP000224080"/>
    </source>
</evidence>
<dbReference type="Proteomes" id="UP000224080">
    <property type="component" value="Unassembled WGS sequence"/>
</dbReference>
<organism evidence="3 4">
    <name type="scientific">Blastomyces parvus</name>
    <dbReference type="NCBI Taxonomy" id="2060905"/>
    <lineage>
        <taxon>Eukaryota</taxon>
        <taxon>Fungi</taxon>
        <taxon>Dikarya</taxon>
        <taxon>Ascomycota</taxon>
        <taxon>Pezizomycotina</taxon>
        <taxon>Eurotiomycetes</taxon>
        <taxon>Eurotiomycetidae</taxon>
        <taxon>Onygenales</taxon>
        <taxon>Ajellomycetaceae</taxon>
        <taxon>Blastomyces</taxon>
    </lineage>
</organism>
<dbReference type="PANTHER" id="PTHR19321:SF41">
    <property type="entry name" value="FASCETTO-RELATED"/>
    <property type="match status" value="1"/>
</dbReference>
<dbReference type="GO" id="GO:0005737">
    <property type="term" value="C:cytoplasm"/>
    <property type="evidence" value="ECO:0007669"/>
    <property type="project" value="TreeGrafter"/>
</dbReference>
<evidence type="ECO:0000256" key="1">
    <source>
        <dbReference type="SAM" id="Coils"/>
    </source>
</evidence>
<proteinExistence type="predicted"/>
<name>A0A2B7WQS5_9EURO</name>
<dbReference type="Gene3D" id="1.20.58.1520">
    <property type="match status" value="1"/>
</dbReference>
<gene>
    <name evidence="3" type="ORF">GX51_06445</name>
</gene>
<feature type="compositionally biased region" description="Polar residues" evidence="2">
    <location>
        <begin position="629"/>
        <end position="660"/>
    </location>
</feature>
<feature type="compositionally biased region" description="Polar residues" evidence="2">
    <location>
        <begin position="696"/>
        <end position="719"/>
    </location>
</feature>
<evidence type="ECO:0000313" key="3">
    <source>
        <dbReference type="EMBL" id="PGG99105.1"/>
    </source>
</evidence>
<dbReference type="AlphaFoldDB" id="A0A2B7WQS5"/>
<sequence>MAIDTGYLTTQVTSIVSQLHGLFDEIGVPSHDRESREQELFASLSDTLQGHLRRVNCEKNDMIDEAQQTIQLIKQMEASLDDATKHDHQIDDGDLRITFPLNRCLKVLKEKYTTISKLHRERFEQIKKLVQALESYSSHLEPSFVKVALPPTTDGSAIPPTFDLSPSYASALDNEFTRVYEEYTRRVQIVQTISEEVVKLWAELGTPQAQTNSSIVENYRESPEQLGLHESDLSSLRERRDKLIDEKRGRERKLNELRTAVESLWDRLGVEDCDRKGFLAANRGCGLRAINEFEDELGRLNELKRQNLHLFVEDARCRLQELWDGLFYSEEEMLDFTPAFSDVYSDALLSAHEAEIERLEALTDQRAPTLELIEKHRTLVHDRDSLAASSQDASRLMARGNKGERRDPTRLLREEKMRKRIAKELPKVEADLRRVLEQWEDEYGRPFLVHGERYLDEITPPAPAKIPPRSKTPCGPPQHSRANSVRPPSSMRGGGSVRGTQPPSHAKTPTRSGTLKRNAPNPTAGNGQKSPTKIPSRAPLANMPHGNNSADRRPPQSFSSSARSKMPPPRAPPPKMRDLNASVRQETPQNSFYADTDHGNSVLSLSNSYVRSITPEDVYDDRNQRSYLSSSMSHYRPGSSHSMAQPFNPAASVQNPNYYNHQRQQSQPQSQHQPKPYMQQPHYHEPMGPPPRPASRQISNTSTIQTATSGSENWETYDSASETEIDATDVYYAKLRATQGKQAKGIRGVGMDEQCIEGNGQVMRVVGSDAGWTDDMETY</sequence>
<dbReference type="PANTHER" id="PTHR19321">
    <property type="entry name" value="PROTEIN REGULATOR OF CYTOKINESIS 1 PRC1-RELATED"/>
    <property type="match status" value="1"/>
</dbReference>
<feature type="region of interest" description="Disordered" evidence="2">
    <location>
        <begin position="629"/>
        <end position="719"/>
    </location>
</feature>
<accession>A0A2B7WQS5</accession>
<feature type="region of interest" description="Disordered" evidence="2">
    <location>
        <begin position="383"/>
        <end position="409"/>
    </location>
</feature>
<dbReference type="Pfam" id="PF03999">
    <property type="entry name" value="MAP65_ASE1"/>
    <property type="match status" value="1"/>
</dbReference>
<reference evidence="3 4" key="1">
    <citation type="submission" date="2017-10" db="EMBL/GenBank/DDBJ databases">
        <title>Comparative genomics in systemic dimorphic fungi from Ajellomycetaceae.</title>
        <authorList>
            <person name="Munoz J.F."/>
            <person name="Mcewen J.G."/>
            <person name="Clay O.K."/>
            <person name="Cuomo C.A."/>
        </authorList>
    </citation>
    <scope>NUCLEOTIDE SEQUENCE [LARGE SCALE GENOMIC DNA]</scope>
    <source>
        <strain evidence="3 4">UAMH130</strain>
    </source>
</reference>
<dbReference type="GO" id="GO:1990023">
    <property type="term" value="C:mitotic spindle midzone"/>
    <property type="evidence" value="ECO:0007669"/>
    <property type="project" value="TreeGrafter"/>
</dbReference>
<evidence type="ECO:0000256" key="2">
    <source>
        <dbReference type="SAM" id="MobiDB-lite"/>
    </source>
</evidence>
<feature type="compositionally biased region" description="Polar residues" evidence="2">
    <location>
        <begin position="498"/>
        <end position="533"/>
    </location>
</feature>
<feature type="coiled-coil region" evidence="1">
    <location>
        <begin position="233"/>
        <end position="260"/>
    </location>
</feature>